<dbReference type="GO" id="GO:0032259">
    <property type="term" value="P:methylation"/>
    <property type="evidence" value="ECO:0007669"/>
    <property type="project" value="UniProtKB-KW"/>
</dbReference>
<proteinExistence type="predicted"/>
<reference evidence="1 2" key="1">
    <citation type="submission" date="2021-08" db="EMBL/GenBank/DDBJ databases">
        <title>Streptomyces sp. PTM05 isolated from lichen.</title>
        <authorList>
            <person name="Somphong A."/>
            <person name="Phongsopitanun W."/>
            <person name="Tanasupawat S."/>
        </authorList>
    </citation>
    <scope>NUCLEOTIDE SEQUENCE [LARGE SCALE GENOMIC DNA]</scope>
    <source>
        <strain evidence="1 2">Ptm05</strain>
    </source>
</reference>
<dbReference type="Gene3D" id="3.40.50.150">
    <property type="entry name" value="Vaccinia Virus protein VP39"/>
    <property type="match status" value="1"/>
</dbReference>
<keyword evidence="1" id="KW-0808">Transferase</keyword>
<gene>
    <name evidence="1" type="ORF">K7472_09580</name>
</gene>
<dbReference type="Pfam" id="PF13578">
    <property type="entry name" value="Methyltransf_24"/>
    <property type="match status" value="1"/>
</dbReference>
<name>A0ABS7QPI2_9ACTN</name>
<sequence length="269" mass="29447">MPRTAAHGGGHRVTRFARALAADPVEALSYLPEEAARHWEHPVDHTVDPAWERDLHRLLGAPWPCPERVGADREWDAVVAGMRARGLAFGRHTYGHYSDADRSLARAVWCAVRHTTPDVVVETGVARGVVTRFALTALAVNGNGHLWSVDLPHPFEPALHAQTGAAVPGRLRDRWSYVPGSSRRRLPGLTRRLGRVDLFVHDSLHTARNTRFEMDRVARVLAPGGVMLVDDISTHQGFAEWAEDAGGAAETLVCPSADGEGLFGVVRRV</sequence>
<dbReference type="EMBL" id="JAINVZ010000005">
    <property type="protein sequence ID" value="MBY8885096.1"/>
    <property type="molecule type" value="Genomic_DNA"/>
</dbReference>
<organism evidence="1 2">
    <name type="scientific">Streptantibioticus parmotrematis</name>
    <dbReference type="NCBI Taxonomy" id="2873249"/>
    <lineage>
        <taxon>Bacteria</taxon>
        <taxon>Bacillati</taxon>
        <taxon>Actinomycetota</taxon>
        <taxon>Actinomycetes</taxon>
        <taxon>Kitasatosporales</taxon>
        <taxon>Streptomycetaceae</taxon>
        <taxon>Streptantibioticus</taxon>
    </lineage>
</organism>
<dbReference type="RefSeq" id="WP_222976185.1">
    <property type="nucleotide sequence ID" value="NZ_JAINVZ010000005.1"/>
</dbReference>
<evidence type="ECO:0000313" key="2">
    <source>
        <dbReference type="Proteomes" id="UP001198565"/>
    </source>
</evidence>
<keyword evidence="2" id="KW-1185">Reference proteome</keyword>
<dbReference type="InterPro" id="IPR029063">
    <property type="entry name" value="SAM-dependent_MTases_sf"/>
</dbReference>
<dbReference type="Proteomes" id="UP001198565">
    <property type="component" value="Unassembled WGS sequence"/>
</dbReference>
<comment type="caution">
    <text evidence="1">The sequence shown here is derived from an EMBL/GenBank/DDBJ whole genome shotgun (WGS) entry which is preliminary data.</text>
</comment>
<dbReference type="SUPFAM" id="SSF53335">
    <property type="entry name" value="S-adenosyl-L-methionine-dependent methyltransferases"/>
    <property type="match status" value="1"/>
</dbReference>
<accession>A0ABS7QPI2</accession>
<keyword evidence="1" id="KW-0489">Methyltransferase</keyword>
<dbReference type="GO" id="GO:0008168">
    <property type="term" value="F:methyltransferase activity"/>
    <property type="evidence" value="ECO:0007669"/>
    <property type="project" value="UniProtKB-KW"/>
</dbReference>
<protein>
    <submittedName>
        <fullName evidence="1">Class I SAM-dependent methyltransferase</fullName>
    </submittedName>
</protein>
<evidence type="ECO:0000313" key="1">
    <source>
        <dbReference type="EMBL" id="MBY8885096.1"/>
    </source>
</evidence>